<evidence type="ECO:0000256" key="7">
    <source>
        <dbReference type="PROSITE-ProRule" id="PRU00283"/>
    </source>
</evidence>
<dbReference type="GO" id="GO:0008574">
    <property type="term" value="F:plus-end-directed microtubule motor activity"/>
    <property type="evidence" value="ECO:0007669"/>
    <property type="project" value="TreeGrafter"/>
</dbReference>
<keyword evidence="5 7" id="KW-0505">Motor protein</keyword>
<evidence type="ECO:0000256" key="6">
    <source>
        <dbReference type="ARBA" id="ARBA00023212"/>
    </source>
</evidence>
<dbReference type="AlphaFoldDB" id="A0A814RSW6"/>
<evidence type="ECO:0000256" key="1">
    <source>
        <dbReference type="ARBA" id="ARBA00004245"/>
    </source>
</evidence>
<dbReference type="GO" id="GO:0090307">
    <property type="term" value="P:mitotic spindle assembly"/>
    <property type="evidence" value="ECO:0007669"/>
    <property type="project" value="TreeGrafter"/>
</dbReference>
<dbReference type="GO" id="GO:0005524">
    <property type="term" value="F:ATP binding"/>
    <property type="evidence" value="ECO:0007669"/>
    <property type="project" value="UniProtKB-UniRule"/>
</dbReference>
<keyword evidence="2" id="KW-0963">Cytoplasm</keyword>
<accession>A0A814RSW6</accession>
<organism evidence="9 10">
    <name type="scientific">Adineta steineri</name>
    <dbReference type="NCBI Taxonomy" id="433720"/>
    <lineage>
        <taxon>Eukaryota</taxon>
        <taxon>Metazoa</taxon>
        <taxon>Spiralia</taxon>
        <taxon>Gnathifera</taxon>
        <taxon>Rotifera</taxon>
        <taxon>Eurotatoria</taxon>
        <taxon>Bdelloidea</taxon>
        <taxon>Adinetida</taxon>
        <taxon>Adinetidae</taxon>
        <taxon>Adineta</taxon>
    </lineage>
</organism>
<protein>
    <recommendedName>
        <fullName evidence="8">Kinesin motor domain-containing protein</fullName>
    </recommendedName>
</protein>
<dbReference type="InterPro" id="IPR036961">
    <property type="entry name" value="Kinesin_motor_dom_sf"/>
</dbReference>
<dbReference type="GO" id="GO:0051231">
    <property type="term" value="P:spindle elongation"/>
    <property type="evidence" value="ECO:0007669"/>
    <property type="project" value="TreeGrafter"/>
</dbReference>
<evidence type="ECO:0000313" key="9">
    <source>
        <dbReference type="EMBL" id="CAF1138355.1"/>
    </source>
</evidence>
<dbReference type="Gene3D" id="3.40.850.10">
    <property type="entry name" value="Kinesin motor domain"/>
    <property type="match status" value="1"/>
</dbReference>
<comment type="subcellular location">
    <subcellularLocation>
        <location evidence="1">Cytoplasm</location>
        <location evidence="1">Cytoskeleton</location>
    </subcellularLocation>
</comment>
<dbReference type="InterPro" id="IPR001752">
    <property type="entry name" value="Kinesin_motor_dom"/>
</dbReference>
<reference evidence="9" key="1">
    <citation type="submission" date="2021-02" db="EMBL/GenBank/DDBJ databases">
        <authorList>
            <person name="Nowell W R."/>
        </authorList>
    </citation>
    <scope>NUCLEOTIDE SEQUENCE</scope>
</reference>
<gene>
    <name evidence="9" type="ORF">IZO911_LOCUS25084</name>
</gene>
<dbReference type="GO" id="GO:0005876">
    <property type="term" value="C:spindle microtubule"/>
    <property type="evidence" value="ECO:0007669"/>
    <property type="project" value="TreeGrafter"/>
</dbReference>
<evidence type="ECO:0000259" key="8">
    <source>
        <dbReference type="PROSITE" id="PS50067"/>
    </source>
</evidence>
<name>A0A814RSW6_9BILA</name>
<dbReference type="InterPro" id="IPR047149">
    <property type="entry name" value="KIF11-like"/>
</dbReference>
<dbReference type="Proteomes" id="UP000663860">
    <property type="component" value="Unassembled WGS sequence"/>
</dbReference>
<dbReference type="GO" id="GO:0072686">
    <property type="term" value="C:mitotic spindle"/>
    <property type="evidence" value="ECO:0007669"/>
    <property type="project" value="TreeGrafter"/>
</dbReference>
<comment type="similarity">
    <text evidence="7">Belongs to the TRAFAC class myosin-kinesin ATPase superfamily. Kinesin family.</text>
</comment>
<keyword evidence="3 7" id="KW-0547">Nucleotide-binding</keyword>
<evidence type="ECO:0000256" key="2">
    <source>
        <dbReference type="ARBA" id="ARBA00022490"/>
    </source>
</evidence>
<dbReference type="SUPFAM" id="SSF52540">
    <property type="entry name" value="P-loop containing nucleoside triphosphate hydrolases"/>
    <property type="match status" value="1"/>
</dbReference>
<comment type="caution">
    <text evidence="9">The sequence shown here is derived from an EMBL/GenBank/DDBJ whole genome shotgun (WGS) entry which is preliminary data.</text>
</comment>
<dbReference type="EMBL" id="CAJNOE010000309">
    <property type="protein sequence ID" value="CAF1138355.1"/>
    <property type="molecule type" value="Genomic_DNA"/>
</dbReference>
<sequence>MPRPTTASNKGKDESVRVVVRCRPMSDKEQETNCERIVNIDEQRRQISIRRPVNENSQRNAGEDGHNFFFDAVYDWNSKQRDVYEQTARPLVDSVIEGFNGTIFAYGQTGTGKTFTMEGVRSQVELRGIIPSSFAHIFDSISHSTSKQFLVRASYLEIYNVKIQ</sequence>
<evidence type="ECO:0000256" key="5">
    <source>
        <dbReference type="ARBA" id="ARBA00023175"/>
    </source>
</evidence>
<dbReference type="GO" id="GO:0008017">
    <property type="term" value="F:microtubule binding"/>
    <property type="evidence" value="ECO:0007669"/>
    <property type="project" value="InterPro"/>
</dbReference>
<evidence type="ECO:0000256" key="3">
    <source>
        <dbReference type="ARBA" id="ARBA00022741"/>
    </source>
</evidence>
<keyword evidence="6" id="KW-0206">Cytoskeleton</keyword>
<dbReference type="PROSITE" id="PS50067">
    <property type="entry name" value="KINESIN_MOTOR_2"/>
    <property type="match status" value="1"/>
</dbReference>
<dbReference type="GO" id="GO:0007018">
    <property type="term" value="P:microtubule-based movement"/>
    <property type="evidence" value="ECO:0007669"/>
    <property type="project" value="InterPro"/>
</dbReference>
<keyword evidence="4 7" id="KW-0067">ATP-binding</keyword>
<dbReference type="PANTHER" id="PTHR47970:SF34">
    <property type="entry name" value="KINESIN-LIKE PROTEIN KIF3C"/>
    <property type="match status" value="1"/>
</dbReference>
<evidence type="ECO:0000256" key="4">
    <source>
        <dbReference type="ARBA" id="ARBA00022840"/>
    </source>
</evidence>
<dbReference type="SMART" id="SM00129">
    <property type="entry name" value="KISc"/>
    <property type="match status" value="1"/>
</dbReference>
<dbReference type="Pfam" id="PF00225">
    <property type="entry name" value="Kinesin"/>
    <property type="match status" value="1"/>
</dbReference>
<dbReference type="PANTHER" id="PTHR47970">
    <property type="entry name" value="KINESIN-LIKE PROTEIN KIF11"/>
    <property type="match status" value="1"/>
</dbReference>
<evidence type="ECO:0000313" key="10">
    <source>
        <dbReference type="Proteomes" id="UP000663860"/>
    </source>
</evidence>
<dbReference type="InterPro" id="IPR027417">
    <property type="entry name" value="P-loop_NTPase"/>
</dbReference>
<proteinExistence type="inferred from homology"/>
<feature type="domain" description="Kinesin motor" evidence="8">
    <location>
        <begin position="15"/>
        <end position="164"/>
    </location>
</feature>
<feature type="binding site" evidence="7">
    <location>
        <begin position="107"/>
        <end position="114"/>
    </location>
    <ligand>
        <name>ATP</name>
        <dbReference type="ChEBI" id="CHEBI:30616"/>
    </ligand>
</feature>
<dbReference type="GO" id="GO:0005634">
    <property type="term" value="C:nucleus"/>
    <property type="evidence" value="ECO:0007669"/>
    <property type="project" value="TreeGrafter"/>
</dbReference>